<dbReference type="RefSeq" id="WP_386028643.1">
    <property type="nucleotide sequence ID" value="NZ_JBHUHX010000059.1"/>
</dbReference>
<organism evidence="2 3">
    <name type="scientific">Thiorhodococcus fuscus</name>
    <dbReference type="NCBI Taxonomy" id="527200"/>
    <lineage>
        <taxon>Bacteria</taxon>
        <taxon>Pseudomonadati</taxon>
        <taxon>Pseudomonadota</taxon>
        <taxon>Gammaproteobacteria</taxon>
        <taxon>Chromatiales</taxon>
        <taxon>Chromatiaceae</taxon>
        <taxon>Thiorhodococcus</taxon>
    </lineage>
</organism>
<name>A0ABW4YDQ3_9GAMM</name>
<reference evidence="3" key="1">
    <citation type="journal article" date="2019" name="Int. J. Syst. Evol. Microbiol.">
        <title>The Global Catalogue of Microorganisms (GCM) 10K type strain sequencing project: providing services to taxonomists for standard genome sequencing and annotation.</title>
        <authorList>
            <consortium name="The Broad Institute Genomics Platform"/>
            <consortium name="The Broad Institute Genome Sequencing Center for Infectious Disease"/>
            <person name="Wu L."/>
            <person name="Ma J."/>
        </authorList>
    </citation>
    <scope>NUCLEOTIDE SEQUENCE [LARGE SCALE GENOMIC DNA]</scope>
    <source>
        <strain evidence="3">KACC 12597</strain>
    </source>
</reference>
<dbReference type="Proteomes" id="UP001597337">
    <property type="component" value="Unassembled WGS sequence"/>
</dbReference>
<accession>A0ABW4YDQ3</accession>
<evidence type="ECO:0000313" key="3">
    <source>
        <dbReference type="Proteomes" id="UP001597337"/>
    </source>
</evidence>
<keyword evidence="1" id="KW-0732">Signal</keyword>
<protein>
    <recommendedName>
        <fullName evidence="4">Porin</fullName>
    </recommendedName>
</protein>
<dbReference type="EMBL" id="JBHUHX010000059">
    <property type="protein sequence ID" value="MFD2113808.1"/>
    <property type="molecule type" value="Genomic_DNA"/>
</dbReference>
<evidence type="ECO:0000256" key="1">
    <source>
        <dbReference type="SAM" id="SignalP"/>
    </source>
</evidence>
<proteinExistence type="predicted"/>
<feature type="chain" id="PRO_5047187552" description="Porin" evidence="1">
    <location>
        <begin position="32"/>
        <end position="329"/>
    </location>
</feature>
<feature type="signal peptide" evidence="1">
    <location>
        <begin position="1"/>
        <end position="31"/>
    </location>
</feature>
<comment type="caution">
    <text evidence="2">The sequence shown here is derived from an EMBL/GenBank/DDBJ whole genome shotgun (WGS) entry which is preliminary data.</text>
</comment>
<sequence>MGEFSRVGKWAAPAFQAVALLLMVTWSTAQGDDGLPEGSGDEVGVSWYDGGHDYVTDRLQRAAVWLDDFFGDPRAEKEKQASAYMHVVLDAFYSGVEDQSENGVRFRGGVDLPKLDRRLRLLVTSDADSTVTGRELAGTAKDDVKDTDGAVGLSYLFRDRPGHKFSLGGGLSGGLSPALLLAGRYVHTRHWTTNTASHVTSTVYWKSEDGPGVSTLLDYEWSPDADTLWRTTLFGNYKEEIRGLEWSAQAKWAKRLDSKTAINVRAGFQGQTEPNSVLGEGWLKFLYRRNFLRPWLFYELEPGFSWPESLDYRGEPTFAVRLEIQFRRD</sequence>
<evidence type="ECO:0000313" key="2">
    <source>
        <dbReference type="EMBL" id="MFD2113808.1"/>
    </source>
</evidence>
<gene>
    <name evidence="2" type="ORF">ACFSJC_18325</name>
</gene>
<keyword evidence="3" id="KW-1185">Reference proteome</keyword>
<evidence type="ECO:0008006" key="4">
    <source>
        <dbReference type="Google" id="ProtNLM"/>
    </source>
</evidence>